<feature type="region of interest" description="Disordered" evidence="5">
    <location>
        <begin position="92"/>
        <end position="111"/>
    </location>
</feature>
<evidence type="ECO:0000256" key="3">
    <source>
        <dbReference type="ARBA" id="ARBA00025265"/>
    </source>
</evidence>
<proteinExistence type="inferred from homology"/>
<dbReference type="Gene3D" id="3.30.1070.10">
    <property type="entry name" value="Cell division topological specificity factor MinE"/>
    <property type="match status" value="1"/>
</dbReference>
<dbReference type="NCBIfam" id="TIGR01215">
    <property type="entry name" value="minE"/>
    <property type="match status" value="1"/>
</dbReference>
<accession>A0A662ZHA4</accession>
<comment type="function">
    <text evidence="3 4">Prevents the cell division inhibition by proteins MinC and MinD at internal division sites while permitting inhibition at polar sites. This ensures cell division at the proper site by restricting the formation of a division septum at the midpoint of the long axis of the cell.</text>
</comment>
<dbReference type="RefSeq" id="WP_031579057.1">
    <property type="nucleotide sequence ID" value="NZ_FOXF01000019.1"/>
</dbReference>
<keyword evidence="4 6" id="KW-0132">Cell division</keyword>
<dbReference type="SUPFAM" id="SSF55229">
    <property type="entry name" value="Cell division protein MinE topological specificity domain"/>
    <property type="match status" value="1"/>
</dbReference>
<evidence type="ECO:0000256" key="2">
    <source>
        <dbReference type="ARBA" id="ARBA00020112"/>
    </source>
</evidence>
<evidence type="ECO:0000256" key="4">
    <source>
        <dbReference type="HAMAP-Rule" id="MF_00262"/>
    </source>
</evidence>
<dbReference type="GO" id="GO:0032955">
    <property type="term" value="P:regulation of division septum assembly"/>
    <property type="evidence" value="ECO:0007669"/>
    <property type="project" value="InterPro"/>
</dbReference>
<dbReference type="EMBL" id="FOXF01000019">
    <property type="protein sequence ID" value="SFP38685.1"/>
    <property type="molecule type" value="Genomic_DNA"/>
</dbReference>
<protein>
    <recommendedName>
        <fullName evidence="2 4">Cell division topological specificity factor</fullName>
    </recommendedName>
</protein>
<dbReference type="HAMAP" id="MF_00262">
    <property type="entry name" value="MinE"/>
    <property type="match status" value="1"/>
</dbReference>
<dbReference type="Proteomes" id="UP000243745">
    <property type="component" value="Unassembled WGS sequence"/>
</dbReference>
<dbReference type="GO" id="GO:0051301">
    <property type="term" value="P:cell division"/>
    <property type="evidence" value="ECO:0007669"/>
    <property type="project" value="UniProtKB-KW"/>
</dbReference>
<evidence type="ECO:0000313" key="6">
    <source>
        <dbReference type="EMBL" id="SFP38685.1"/>
    </source>
</evidence>
<comment type="similarity">
    <text evidence="1 4">Belongs to the MinE family.</text>
</comment>
<dbReference type="Pfam" id="PF03776">
    <property type="entry name" value="MinE"/>
    <property type="match status" value="1"/>
</dbReference>
<evidence type="ECO:0000256" key="1">
    <source>
        <dbReference type="ARBA" id="ARBA00008168"/>
    </source>
</evidence>
<organism evidence="6 7">
    <name type="scientific">Ruminobacter amylophilus</name>
    <dbReference type="NCBI Taxonomy" id="867"/>
    <lineage>
        <taxon>Bacteria</taxon>
        <taxon>Pseudomonadati</taxon>
        <taxon>Pseudomonadota</taxon>
        <taxon>Gammaproteobacteria</taxon>
        <taxon>Aeromonadales</taxon>
        <taxon>Succinivibrionaceae</taxon>
        <taxon>Ruminobacter</taxon>
    </lineage>
</organism>
<sequence>MSWLTDLIYRKKETASSSAKSRLQLVLIHDRENRDGPDFLPQLKLDIINAIKKYVQINDEQVHVNVSQKNDTSMMEVSVSLDPKYDDKIPEYHERYSDENDINDIKSVDDR</sequence>
<evidence type="ECO:0000256" key="5">
    <source>
        <dbReference type="SAM" id="MobiDB-lite"/>
    </source>
</evidence>
<evidence type="ECO:0000313" key="7">
    <source>
        <dbReference type="Proteomes" id="UP000243745"/>
    </source>
</evidence>
<name>A0A662ZHA4_9GAMM</name>
<keyword evidence="7" id="KW-1185">Reference proteome</keyword>
<keyword evidence="4" id="KW-0131">Cell cycle</keyword>
<dbReference type="InterPro" id="IPR036707">
    <property type="entry name" value="MinE_sf"/>
</dbReference>
<dbReference type="NCBIfam" id="NF001422">
    <property type="entry name" value="PRK00296.1"/>
    <property type="match status" value="1"/>
</dbReference>
<dbReference type="AlphaFoldDB" id="A0A662ZHA4"/>
<reference evidence="6 7" key="1">
    <citation type="submission" date="2016-10" db="EMBL/GenBank/DDBJ databases">
        <authorList>
            <person name="Varghese N."/>
            <person name="Submissions S."/>
        </authorList>
    </citation>
    <scope>NUCLEOTIDE SEQUENCE [LARGE SCALE GENOMIC DNA]</scope>
    <source>
        <strain evidence="6 7">DSM 1361</strain>
    </source>
</reference>
<dbReference type="OrthoDB" id="9802655at2"/>
<gene>
    <name evidence="4" type="primary">minE</name>
    <name evidence="6" type="ORF">SAMN02910344_01255</name>
</gene>
<dbReference type="InterPro" id="IPR005527">
    <property type="entry name" value="MinE"/>
</dbReference>